<evidence type="ECO:0000313" key="1">
    <source>
        <dbReference type="EMBL" id="THV27914.1"/>
    </source>
</evidence>
<dbReference type="EMBL" id="STGX01000009">
    <property type="protein sequence ID" value="THV27914.1"/>
    <property type="molecule type" value="Genomic_DNA"/>
</dbReference>
<proteinExistence type="predicted"/>
<dbReference type="RefSeq" id="WP_136530147.1">
    <property type="nucleotide sequence ID" value="NZ_STGX01000009.1"/>
</dbReference>
<accession>A0A4S8PHV4</accession>
<reference evidence="1 2" key="1">
    <citation type="journal article" date="2018" name="Int. J. Syst. Evol. Microbiol.">
        <title>Glycomyces paridis sp. nov., isolated from the medicinal plant Paris polyphylla.</title>
        <authorList>
            <person name="Fang X.M."/>
            <person name="Bai J.L."/>
            <person name="Su J."/>
            <person name="Zhao L.L."/>
            <person name="Liu H.Y."/>
            <person name="Ma B.P."/>
            <person name="Zhang Y.Q."/>
            <person name="Yu L.Y."/>
        </authorList>
    </citation>
    <scope>NUCLEOTIDE SEQUENCE [LARGE SCALE GENOMIC DNA]</scope>
    <source>
        <strain evidence="1 2">CPCC 204357</strain>
    </source>
</reference>
<sequence>MTTMPEEATQTPTALAEVIYGGGLTVRRRVADIDTPAGAARLVRLLDEIITAAQELRGAAAHIVGDDEDEPEPLAGEWVALTADREYGIHPETGGGRR</sequence>
<keyword evidence="2" id="KW-1185">Reference proteome</keyword>
<gene>
    <name evidence="1" type="ORF">E9998_13055</name>
</gene>
<organism evidence="1 2">
    <name type="scientific">Glycomyces paridis</name>
    <dbReference type="NCBI Taxonomy" id="2126555"/>
    <lineage>
        <taxon>Bacteria</taxon>
        <taxon>Bacillati</taxon>
        <taxon>Actinomycetota</taxon>
        <taxon>Actinomycetes</taxon>
        <taxon>Glycomycetales</taxon>
        <taxon>Glycomycetaceae</taxon>
        <taxon>Glycomyces</taxon>
    </lineage>
</organism>
<name>A0A4S8PHV4_9ACTN</name>
<comment type="caution">
    <text evidence="1">The sequence shown here is derived from an EMBL/GenBank/DDBJ whole genome shotgun (WGS) entry which is preliminary data.</text>
</comment>
<dbReference type="Proteomes" id="UP000305792">
    <property type="component" value="Unassembled WGS sequence"/>
</dbReference>
<dbReference type="AlphaFoldDB" id="A0A4S8PHV4"/>
<evidence type="ECO:0000313" key="2">
    <source>
        <dbReference type="Proteomes" id="UP000305792"/>
    </source>
</evidence>
<protein>
    <submittedName>
        <fullName evidence="1">Uncharacterized protein</fullName>
    </submittedName>
</protein>